<comment type="caution">
    <text evidence="1">The sequence shown here is derived from an EMBL/GenBank/DDBJ whole genome shotgun (WGS) entry which is preliminary data.</text>
</comment>
<proteinExistence type="predicted"/>
<gene>
    <name evidence="1" type="ORF">IEQ34_000318</name>
</gene>
<reference evidence="1 2" key="1">
    <citation type="journal article" date="2021" name="Hortic Res">
        <title>Chromosome-scale assembly of the Dendrobium chrysotoxum genome enhances the understanding of orchid evolution.</title>
        <authorList>
            <person name="Zhang Y."/>
            <person name="Zhang G.Q."/>
            <person name="Zhang D."/>
            <person name="Liu X.D."/>
            <person name="Xu X.Y."/>
            <person name="Sun W.H."/>
            <person name="Yu X."/>
            <person name="Zhu X."/>
            <person name="Wang Z.W."/>
            <person name="Zhao X."/>
            <person name="Zhong W.Y."/>
            <person name="Chen H."/>
            <person name="Yin W.L."/>
            <person name="Huang T."/>
            <person name="Niu S.C."/>
            <person name="Liu Z.J."/>
        </authorList>
    </citation>
    <scope>NUCLEOTIDE SEQUENCE [LARGE SCALE GENOMIC DNA]</scope>
    <source>
        <strain evidence="1">Lindl</strain>
    </source>
</reference>
<dbReference type="EMBL" id="JAGFBR010000001">
    <property type="protein sequence ID" value="KAH0470595.1"/>
    <property type="molecule type" value="Genomic_DNA"/>
</dbReference>
<protein>
    <submittedName>
        <fullName evidence="1">Uncharacterized protein</fullName>
    </submittedName>
</protein>
<evidence type="ECO:0000313" key="1">
    <source>
        <dbReference type="EMBL" id="KAH0470595.1"/>
    </source>
</evidence>
<accession>A0AAV7H8Q0</accession>
<dbReference type="Proteomes" id="UP000775213">
    <property type="component" value="Unassembled WGS sequence"/>
</dbReference>
<dbReference type="Pfam" id="PF05056">
    <property type="entry name" value="DUF674"/>
    <property type="match status" value="1"/>
</dbReference>
<sequence>MSNVQFIYNPESVEKVKWPASWIRYELLGSAGHGYPNEKKLIPEGRPRREEFAQNTPWPPRGFLSFKKTYNTGGYDPVDFARSTSTRLDRGGFFYSNLEMIISFTKSSSKHKMKVLSCQDDLFINRTQFYASWIRYELLGSVGHGYPNEKKLITEGAVPMMVDPCGTQRGDHLGGSCLANQRDREAGSFGLGSLRMGDPTCNFSRKRARKRKGEFGLGCANRFKFDKPTVGIPVKRSQFEALGNGGKRQRGLGHSSLIWKTRTFILSLPSMADETKPSLKSIDNLYDSIEKIGDQQYWWIEACRNMLLSSCNAAGEHYEDLKLNMDGNSNPRELYHCKMEDCISCSPCY</sequence>
<organism evidence="1 2">
    <name type="scientific">Dendrobium chrysotoxum</name>
    <name type="common">Orchid</name>
    <dbReference type="NCBI Taxonomy" id="161865"/>
    <lineage>
        <taxon>Eukaryota</taxon>
        <taxon>Viridiplantae</taxon>
        <taxon>Streptophyta</taxon>
        <taxon>Embryophyta</taxon>
        <taxon>Tracheophyta</taxon>
        <taxon>Spermatophyta</taxon>
        <taxon>Magnoliopsida</taxon>
        <taxon>Liliopsida</taxon>
        <taxon>Asparagales</taxon>
        <taxon>Orchidaceae</taxon>
        <taxon>Epidendroideae</taxon>
        <taxon>Malaxideae</taxon>
        <taxon>Dendrobiinae</taxon>
        <taxon>Dendrobium</taxon>
    </lineage>
</organism>
<name>A0AAV7H8Q0_DENCH</name>
<dbReference type="InterPro" id="IPR007750">
    <property type="entry name" value="DUF674"/>
</dbReference>
<evidence type="ECO:0000313" key="2">
    <source>
        <dbReference type="Proteomes" id="UP000775213"/>
    </source>
</evidence>
<dbReference type="AlphaFoldDB" id="A0AAV7H8Q0"/>
<keyword evidence="2" id="KW-1185">Reference proteome</keyword>